<organism evidence="2 3">
    <name type="scientific">Parelaphostrongylus tenuis</name>
    <name type="common">Meningeal worm</name>
    <dbReference type="NCBI Taxonomy" id="148309"/>
    <lineage>
        <taxon>Eukaryota</taxon>
        <taxon>Metazoa</taxon>
        <taxon>Ecdysozoa</taxon>
        <taxon>Nematoda</taxon>
        <taxon>Chromadorea</taxon>
        <taxon>Rhabditida</taxon>
        <taxon>Rhabditina</taxon>
        <taxon>Rhabditomorpha</taxon>
        <taxon>Strongyloidea</taxon>
        <taxon>Metastrongylidae</taxon>
        <taxon>Parelaphostrongylus</taxon>
    </lineage>
</organism>
<keyword evidence="1" id="KW-0378">Hydrolase</keyword>
<dbReference type="PANTHER" id="PTHR19288">
    <property type="entry name" value="4-NITROPHENYLPHOSPHATASE-RELATED"/>
    <property type="match status" value="1"/>
</dbReference>
<dbReference type="InterPro" id="IPR006357">
    <property type="entry name" value="HAD-SF_hydro_IIA"/>
</dbReference>
<proteinExistence type="predicted"/>
<sequence length="387" mass="43122">MISSRNTCILLLQKCRLIRSSRDSCRRAFTTAESGGGLSKAAFQERQHHLVETVDSTPTFKRFYNSAAFGLRPEPSFVEDTRFVSSENVGELLSEIDTFIFDADGVLWLGDEVIPGSPLFIDFLIKNNKQVLILTNNATKSRAVYAKKFRKFGFHHKLNENSVISPAAILADALYSVGIAGNKKVYLIGTQGLRDEMDELGIEYFGHGPEHEVESDGAFLLDIDFEVNPTDVGAVVVGYEKHFNYLKLMKAANYLQRPHCLFLATNEDETCPSPFPHVVIPDAGPIVAAVRCASGREPIVVGKPNKPAYDYIRRRWNIDPERTIMIGDRTNTDVKFGRDHGLKTMLVLSGCHQLENVVANRLNERFDMVPNFYAASLGALVMPGCQT</sequence>
<dbReference type="GO" id="GO:0016791">
    <property type="term" value="F:phosphatase activity"/>
    <property type="evidence" value="ECO:0007669"/>
    <property type="project" value="InterPro"/>
</dbReference>
<evidence type="ECO:0000313" key="2">
    <source>
        <dbReference type="EMBL" id="KAJ1359102.1"/>
    </source>
</evidence>
<keyword evidence="3" id="KW-1185">Reference proteome</keyword>
<dbReference type="NCBIfam" id="TIGR01460">
    <property type="entry name" value="HAD-SF-IIA"/>
    <property type="match status" value="1"/>
</dbReference>
<name>A0AAD5MIB3_PARTN</name>
<dbReference type="InterPro" id="IPR023214">
    <property type="entry name" value="HAD_sf"/>
</dbReference>
<dbReference type="GO" id="GO:0005737">
    <property type="term" value="C:cytoplasm"/>
    <property type="evidence" value="ECO:0007669"/>
    <property type="project" value="TreeGrafter"/>
</dbReference>
<protein>
    <recommendedName>
        <fullName evidence="4">Phosphoglycolate phosphatase</fullName>
    </recommendedName>
</protein>
<dbReference type="PANTHER" id="PTHR19288:SF83">
    <property type="entry name" value="PHOSPHOGLYCOLATE PHOSPHATASE"/>
    <property type="match status" value="1"/>
</dbReference>
<evidence type="ECO:0008006" key="4">
    <source>
        <dbReference type="Google" id="ProtNLM"/>
    </source>
</evidence>
<dbReference type="EMBL" id="JAHQIW010003547">
    <property type="protein sequence ID" value="KAJ1359102.1"/>
    <property type="molecule type" value="Genomic_DNA"/>
</dbReference>
<evidence type="ECO:0000313" key="3">
    <source>
        <dbReference type="Proteomes" id="UP001196413"/>
    </source>
</evidence>
<dbReference type="InterPro" id="IPR036412">
    <property type="entry name" value="HAD-like_sf"/>
</dbReference>
<dbReference type="AlphaFoldDB" id="A0AAD5MIB3"/>
<dbReference type="Gene3D" id="3.40.50.1000">
    <property type="entry name" value="HAD superfamily/HAD-like"/>
    <property type="match status" value="2"/>
</dbReference>
<dbReference type="NCBIfam" id="TIGR01452">
    <property type="entry name" value="PGP_euk"/>
    <property type="match status" value="1"/>
</dbReference>
<evidence type="ECO:0000256" key="1">
    <source>
        <dbReference type="ARBA" id="ARBA00022801"/>
    </source>
</evidence>
<dbReference type="Proteomes" id="UP001196413">
    <property type="component" value="Unassembled WGS sequence"/>
</dbReference>
<gene>
    <name evidence="2" type="ORF">KIN20_017742</name>
</gene>
<comment type="caution">
    <text evidence="2">The sequence shown here is derived from an EMBL/GenBank/DDBJ whole genome shotgun (WGS) entry which is preliminary data.</text>
</comment>
<dbReference type="SUPFAM" id="SSF56784">
    <property type="entry name" value="HAD-like"/>
    <property type="match status" value="1"/>
</dbReference>
<dbReference type="Pfam" id="PF13242">
    <property type="entry name" value="Hydrolase_like"/>
    <property type="match status" value="1"/>
</dbReference>
<reference evidence="2" key="1">
    <citation type="submission" date="2021-06" db="EMBL/GenBank/DDBJ databases">
        <title>Parelaphostrongylus tenuis whole genome reference sequence.</title>
        <authorList>
            <person name="Garwood T.J."/>
            <person name="Larsen P.A."/>
            <person name="Fountain-Jones N.M."/>
            <person name="Garbe J.R."/>
            <person name="Macchietto M.G."/>
            <person name="Kania S.A."/>
            <person name="Gerhold R.W."/>
            <person name="Richards J.E."/>
            <person name="Wolf T.M."/>
        </authorList>
    </citation>
    <scope>NUCLEOTIDE SEQUENCE</scope>
    <source>
        <strain evidence="2">MNPRO001-30</strain>
        <tissue evidence="2">Meninges</tissue>
    </source>
</reference>
<dbReference type="Pfam" id="PF13344">
    <property type="entry name" value="Hydrolase_6"/>
    <property type="match status" value="1"/>
</dbReference>
<accession>A0AAD5MIB3</accession>
<dbReference type="InterPro" id="IPR006349">
    <property type="entry name" value="PGP_euk"/>
</dbReference>
<dbReference type="FunFam" id="3.40.50.1000:FF:000156">
    <property type="entry name" value="PhosphoGlycolate Phosphatase Homolog"/>
    <property type="match status" value="1"/>
</dbReference>